<dbReference type="AlphaFoldDB" id="A0A5B7EQH1"/>
<name>A0A5B7EQH1_PORTR</name>
<dbReference type="Proteomes" id="UP000324222">
    <property type="component" value="Unassembled WGS sequence"/>
</dbReference>
<organism evidence="2 3">
    <name type="scientific">Portunus trituberculatus</name>
    <name type="common">Swimming crab</name>
    <name type="synonym">Neptunus trituberculatus</name>
    <dbReference type="NCBI Taxonomy" id="210409"/>
    <lineage>
        <taxon>Eukaryota</taxon>
        <taxon>Metazoa</taxon>
        <taxon>Ecdysozoa</taxon>
        <taxon>Arthropoda</taxon>
        <taxon>Crustacea</taxon>
        <taxon>Multicrustacea</taxon>
        <taxon>Malacostraca</taxon>
        <taxon>Eumalacostraca</taxon>
        <taxon>Eucarida</taxon>
        <taxon>Decapoda</taxon>
        <taxon>Pleocyemata</taxon>
        <taxon>Brachyura</taxon>
        <taxon>Eubrachyura</taxon>
        <taxon>Portunoidea</taxon>
        <taxon>Portunidae</taxon>
        <taxon>Portuninae</taxon>
        <taxon>Portunus</taxon>
    </lineage>
</organism>
<protein>
    <recommendedName>
        <fullName evidence="4">Secreted protein</fullName>
    </recommendedName>
</protein>
<keyword evidence="3" id="KW-1185">Reference proteome</keyword>
<sequence>MFLLLLLLLLLSTIDALRPFLSVNIKRCSTDLHFRVAAQTKVSASTNSCPFHRCVIPITFRRQTRSVDGLDTSGALTDGRTVHLFQPGRVFNKYLHICYNNFDAAAIMIVQQSGKPLGTPF</sequence>
<reference evidence="2 3" key="1">
    <citation type="submission" date="2019-05" db="EMBL/GenBank/DDBJ databases">
        <title>Another draft genome of Portunus trituberculatus and its Hox gene families provides insights of decapod evolution.</title>
        <authorList>
            <person name="Jeong J.-H."/>
            <person name="Song I."/>
            <person name="Kim S."/>
            <person name="Choi T."/>
            <person name="Kim D."/>
            <person name="Ryu S."/>
            <person name="Kim W."/>
        </authorList>
    </citation>
    <scope>NUCLEOTIDE SEQUENCE [LARGE SCALE GENOMIC DNA]</scope>
    <source>
        <tissue evidence="2">Muscle</tissue>
    </source>
</reference>
<evidence type="ECO:0008006" key="4">
    <source>
        <dbReference type="Google" id="ProtNLM"/>
    </source>
</evidence>
<accession>A0A5B7EQH1</accession>
<comment type="caution">
    <text evidence="2">The sequence shown here is derived from an EMBL/GenBank/DDBJ whole genome shotgun (WGS) entry which is preliminary data.</text>
</comment>
<keyword evidence="1" id="KW-0732">Signal</keyword>
<dbReference type="EMBL" id="VSRR010003298">
    <property type="protein sequence ID" value="MPC35528.1"/>
    <property type="molecule type" value="Genomic_DNA"/>
</dbReference>
<evidence type="ECO:0000256" key="1">
    <source>
        <dbReference type="SAM" id="SignalP"/>
    </source>
</evidence>
<evidence type="ECO:0000313" key="2">
    <source>
        <dbReference type="EMBL" id="MPC35528.1"/>
    </source>
</evidence>
<evidence type="ECO:0000313" key="3">
    <source>
        <dbReference type="Proteomes" id="UP000324222"/>
    </source>
</evidence>
<proteinExistence type="predicted"/>
<gene>
    <name evidence="2" type="ORF">E2C01_028953</name>
</gene>
<feature type="chain" id="PRO_5022702999" description="Secreted protein" evidence="1">
    <location>
        <begin position="17"/>
        <end position="121"/>
    </location>
</feature>
<feature type="signal peptide" evidence="1">
    <location>
        <begin position="1"/>
        <end position="16"/>
    </location>
</feature>